<accession>A0ABT2JWZ7</accession>
<protein>
    <submittedName>
        <fullName evidence="3">GldG family protein</fullName>
    </submittedName>
</protein>
<dbReference type="SUPFAM" id="SSF52317">
    <property type="entry name" value="Class I glutamine amidotransferase-like"/>
    <property type="match status" value="1"/>
</dbReference>
<evidence type="ECO:0000313" key="3">
    <source>
        <dbReference type="EMBL" id="MCT2591774.1"/>
    </source>
</evidence>
<feature type="compositionally biased region" description="Low complexity" evidence="1">
    <location>
        <begin position="105"/>
        <end position="118"/>
    </location>
</feature>
<dbReference type="InterPro" id="IPR029062">
    <property type="entry name" value="Class_I_gatase-like"/>
</dbReference>
<dbReference type="EMBL" id="JAJAGO010000008">
    <property type="protein sequence ID" value="MCT2591774.1"/>
    <property type="molecule type" value="Genomic_DNA"/>
</dbReference>
<dbReference type="Pfam" id="PF20254">
    <property type="entry name" value="DMFA2_C"/>
    <property type="match status" value="1"/>
</dbReference>
<name>A0ABT2JWZ7_9ACTN</name>
<keyword evidence="4" id="KW-1185">Reference proteome</keyword>
<evidence type="ECO:0000259" key="2">
    <source>
        <dbReference type="Pfam" id="PF20254"/>
    </source>
</evidence>
<feature type="domain" description="N,N-dimethylformamidase beta subunit-like C-terminal" evidence="2">
    <location>
        <begin position="38"/>
        <end position="480"/>
    </location>
</feature>
<evidence type="ECO:0000313" key="4">
    <source>
        <dbReference type="Proteomes" id="UP001156389"/>
    </source>
</evidence>
<dbReference type="RefSeq" id="WP_260219109.1">
    <property type="nucleotide sequence ID" value="NZ_JAJAGO010000008.1"/>
</dbReference>
<feature type="region of interest" description="Disordered" evidence="1">
    <location>
        <begin position="105"/>
        <end position="125"/>
    </location>
</feature>
<organism evidence="3 4">
    <name type="scientific">Streptomyces gossypii</name>
    <dbReference type="NCBI Taxonomy" id="2883101"/>
    <lineage>
        <taxon>Bacteria</taxon>
        <taxon>Bacillati</taxon>
        <taxon>Actinomycetota</taxon>
        <taxon>Actinomycetes</taxon>
        <taxon>Kitasatosporales</taxon>
        <taxon>Streptomycetaceae</taxon>
        <taxon>Streptomyces</taxon>
    </lineage>
</organism>
<comment type="caution">
    <text evidence="3">The sequence shown here is derived from an EMBL/GenBank/DDBJ whole genome shotgun (WGS) entry which is preliminary data.</text>
</comment>
<gene>
    <name evidence="3" type="ORF">LHJ74_18040</name>
</gene>
<sequence length="512" mass="55621">MIEGYVHRESVIAGSTLRMHVSTDAADFRIRCYRLGRELVFMGESGPYSGVWSPPPPHPDGDPEHASPAEAWGWPAYGLPVPEHWPPGIYLAHLAHLVEGGTAEGTADSAADSAAASGESGGEIDGIEGFEREFFVVRPRMPGRTARILYKKSTFTRHAYNQSNRTGLVRASSLYEHPVYQEGGDGPAGEPRGHKLSMHRPGGVIDLAYWDAPFIAWLERAGYDVEYCTDLDLHADPELLAPYDLLLSVGHDEYWSAAMRERVAAFTRGGGNVAFFSANTCWWRVHPVDGDTAFVSDTDHQVGDAYPHLPATDLWWQPAPDGVGEPENTLTGVSFRNGGMWPGEWPGDRPRAGYTVQHAGHWVFEGTGLRDGSDGGRPDALGAGTPLIGYECDGAAFAYDETGTARATGADGTPGSFLILGLYLLDPVHEDFHQLKWGHWNCPAREREITGPRAATMGIHTSDEPGGGTVFTAGTTDWPVVCGRETDPAVVRVTRNVLDRLGRRDPSRPAGR</sequence>
<evidence type="ECO:0000256" key="1">
    <source>
        <dbReference type="SAM" id="MobiDB-lite"/>
    </source>
</evidence>
<dbReference type="Proteomes" id="UP001156389">
    <property type="component" value="Unassembled WGS sequence"/>
</dbReference>
<dbReference type="InterPro" id="IPR046540">
    <property type="entry name" value="DMFA2_C"/>
</dbReference>
<proteinExistence type="predicted"/>
<reference evidence="3 4" key="1">
    <citation type="submission" date="2021-10" db="EMBL/GenBank/DDBJ databases">
        <title>Streptomyces gossypii sp. nov., isolated from soil collected from cotton field.</title>
        <authorList>
            <person name="Ge X."/>
            <person name="Chen X."/>
            <person name="Liu W."/>
        </authorList>
    </citation>
    <scope>NUCLEOTIDE SEQUENCE [LARGE SCALE GENOMIC DNA]</scope>
    <source>
        <strain evidence="3 4">N2-109</strain>
    </source>
</reference>